<dbReference type="Gene3D" id="1.10.510.10">
    <property type="entry name" value="Transferase(Phosphotransferase) domain 1"/>
    <property type="match status" value="2"/>
</dbReference>
<dbReference type="PROSITE" id="PS50011">
    <property type="entry name" value="PROTEIN_KINASE_DOM"/>
    <property type="match status" value="1"/>
</dbReference>
<dbReference type="Gene3D" id="3.30.200.20">
    <property type="entry name" value="Phosphorylase Kinase, domain 1"/>
    <property type="match status" value="1"/>
</dbReference>
<sequence>MEPIAPGTQIERWYVEKKLGEGGFGAVYRVRDQTGQYALKVEGVDEKVQVLKMEVFVLTELAARGGRHFTRIEDKGRFGNFNYVVMTLVGRSLQDLRKERPTQCLTLACALSVGIQCLEAIEDLHGIGYLHRDVKPGNYTIGRPELRELRKIYILDFGMCRKFTNDQVGEYKKRCRQPPGLNELFAPPCPREFHEILQIVDALKYYDQPNYQQIYALMRRALQNCGQPEFPYDWER</sequence>
<evidence type="ECO:0000256" key="2">
    <source>
        <dbReference type="ARBA" id="ARBA00022741"/>
    </source>
</evidence>
<dbReference type="InterPro" id="IPR017441">
    <property type="entry name" value="Protein_kinase_ATP_BS"/>
</dbReference>
<evidence type="ECO:0000313" key="7">
    <source>
        <dbReference type="EMBL" id="EPB69495.1"/>
    </source>
</evidence>
<dbReference type="Pfam" id="PF00069">
    <property type="entry name" value="Pkinase"/>
    <property type="match status" value="1"/>
</dbReference>
<dbReference type="InterPro" id="IPR008271">
    <property type="entry name" value="Ser/Thr_kinase_AS"/>
</dbReference>
<proteinExistence type="inferred from homology"/>
<dbReference type="InterPro" id="IPR050235">
    <property type="entry name" value="CK1_Ser-Thr_kinase"/>
</dbReference>
<evidence type="ECO:0000256" key="5">
    <source>
        <dbReference type="RuleBase" id="RU000304"/>
    </source>
</evidence>
<dbReference type="GO" id="GO:0004674">
    <property type="term" value="F:protein serine/threonine kinase activity"/>
    <property type="evidence" value="ECO:0007669"/>
    <property type="project" value="UniProtKB-KW"/>
</dbReference>
<keyword evidence="5" id="KW-0418">Kinase</keyword>
<comment type="similarity">
    <text evidence="5">Belongs to the protein kinase superfamily.</text>
</comment>
<dbReference type="Proteomes" id="UP000054495">
    <property type="component" value="Unassembled WGS sequence"/>
</dbReference>
<dbReference type="AlphaFoldDB" id="A0A0D6LBP7"/>
<dbReference type="InterPro" id="IPR000719">
    <property type="entry name" value="Prot_kinase_dom"/>
</dbReference>
<keyword evidence="5" id="KW-0808">Transferase</keyword>
<feature type="binding site" evidence="4">
    <location>
        <position position="40"/>
    </location>
    <ligand>
        <name>ATP</name>
        <dbReference type="ChEBI" id="CHEBI:30616"/>
    </ligand>
</feature>
<dbReference type="EMBL" id="KE125288">
    <property type="protein sequence ID" value="EPB69495.1"/>
    <property type="molecule type" value="Genomic_DNA"/>
</dbReference>
<dbReference type="EC" id="2.7.11.1" evidence="1"/>
<accession>A0A0D6LBP7</accession>
<dbReference type="PROSITE" id="PS00107">
    <property type="entry name" value="PROTEIN_KINASE_ATP"/>
    <property type="match status" value="1"/>
</dbReference>
<keyword evidence="3 4" id="KW-0067">ATP-binding</keyword>
<evidence type="ECO:0000313" key="8">
    <source>
        <dbReference type="Proteomes" id="UP000054495"/>
    </source>
</evidence>
<dbReference type="SMART" id="SM00220">
    <property type="entry name" value="S_TKc"/>
    <property type="match status" value="1"/>
</dbReference>
<reference evidence="7 8" key="1">
    <citation type="submission" date="2013-05" db="EMBL/GenBank/DDBJ databases">
        <title>Draft genome of the parasitic nematode Anyclostoma ceylanicum.</title>
        <authorList>
            <person name="Mitreva M."/>
        </authorList>
    </citation>
    <scope>NUCLEOTIDE SEQUENCE [LARGE SCALE GENOMIC DNA]</scope>
</reference>
<feature type="domain" description="Protein kinase" evidence="6">
    <location>
        <begin position="13"/>
        <end position="236"/>
    </location>
</feature>
<keyword evidence="5" id="KW-0723">Serine/threonine-protein kinase</keyword>
<organism evidence="7 8">
    <name type="scientific">Ancylostoma ceylanicum</name>
    <dbReference type="NCBI Taxonomy" id="53326"/>
    <lineage>
        <taxon>Eukaryota</taxon>
        <taxon>Metazoa</taxon>
        <taxon>Ecdysozoa</taxon>
        <taxon>Nematoda</taxon>
        <taxon>Chromadorea</taxon>
        <taxon>Rhabditida</taxon>
        <taxon>Rhabditina</taxon>
        <taxon>Rhabditomorpha</taxon>
        <taxon>Strongyloidea</taxon>
        <taxon>Ancylostomatidae</taxon>
        <taxon>Ancylostomatinae</taxon>
        <taxon>Ancylostoma</taxon>
    </lineage>
</organism>
<dbReference type="GO" id="GO:0005524">
    <property type="term" value="F:ATP binding"/>
    <property type="evidence" value="ECO:0007669"/>
    <property type="project" value="UniProtKB-UniRule"/>
</dbReference>
<evidence type="ECO:0000256" key="4">
    <source>
        <dbReference type="PROSITE-ProRule" id="PRU10141"/>
    </source>
</evidence>
<keyword evidence="2 4" id="KW-0547">Nucleotide-binding</keyword>
<keyword evidence="8" id="KW-1185">Reference proteome</keyword>
<evidence type="ECO:0000256" key="1">
    <source>
        <dbReference type="ARBA" id="ARBA00012513"/>
    </source>
</evidence>
<evidence type="ECO:0000256" key="3">
    <source>
        <dbReference type="ARBA" id="ARBA00022840"/>
    </source>
</evidence>
<protein>
    <recommendedName>
        <fullName evidence="1">non-specific serine/threonine protein kinase</fullName>
        <ecNumber evidence="1">2.7.11.1</ecNumber>
    </recommendedName>
</protein>
<evidence type="ECO:0000259" key="6">
    <source>
        <dbReference type="PROSITE" id="PS50011"/>
    </source>
</evidence>
<name>A0A0D6LBP7_9BILA</name>
<dbReference type="PROSITE" id="PS00108">
    <property type="entry name" value="PROTEIN_KINASE_ST"/>
    <property type="match status" value="1"/>
</dbReference>
<dbReference type="PANTHER" id="PTHR11909">
    <property type="entry name" value="CASEIN KINASE-RELATED"/>
    <property type="match status" value="1"/>
</dbReference>
<dbReference type="InterPro" id="IPR011009">
    <property type="entry name" value="Kinase-like_dom_sf"/>
</dbReference>
<gene>
    <name evidence="7" type="ORF">ANCCEY_11401</name>
</gene>
<dbReference type="SUPFAM" id="SSF56112">
    <property type="entry name" value="Protein kinase-like (PK-like)"/>
    <property type="match status" value="1"/>
</dbReference>